<gene>
    <name evidence="3" type="ORF">NL394_01015</name>
</gene>
<evidence type="ECO:0000313" key="3">
    <source>
        <dbReference type="EMBL" id="UYV97861.1"/>
    </source>
</evidence>
<feature type="region of interest" description="Disordered" evidence="1">
    <location>
        <begin position="216"/>
        <end position="241"/>
    </location>
</feature>
<dbReference type="AlphaFoldDB" id="A0AAX3EJ39"/>
<feature type="region of interest" description="Disordered" evidence="1">
    <location>
        <begin position="164"/>
        <end position="189"/>
    </location>
</feature>
<accession>A0AAX3EJ39</accession>
<feature type="region of interest" description="Disordered" evidence="1">
    <location>
        <begin position="28"/>
        <end position="60"/>
    </location>
</feature>
<keyword evidence="2" id="KW-0732">Signal</keyword>
<dbReference type="GeneID" id="79882663"/>
<evidence type="ECO:0000256" key="1">
    <source>
        <dbReference type="SAM" id="MobiDB-lite"/>
    </source>
</evidence>
<evidence type="ECO:0000313" key="4">
    <source>
        <dbReference type="Proteomes" id="UP001163293"/>
    </source>
</evidence>
<dbReference type="RefSeq" id="WP_021471314.1">
    <property type="nucleotide sequence ID" value="NZ_BDMH01000025.1"/>
</dbReference>
<evidence type="ECO:0008006" key="5">
    <source>
        <dbReference type="Google" id="ProtNLM"/>
    </source>
</evidence>
<reference evidence="3" key="1">
    <citation type="submission" date="2022-07" db="EMBL/GenBank/DDBJ databases">
        <authorList>
            <person name="Wu T."/>
        </authorList>
    </citation>
    <scope>NUCLEOTIDE SEQUENCE</scope>
    <source>
        <strain evidence="3">SD-1</strain>
    </source>
</reference>
<dbReference type="EMBL" id="CP101185">
    <property type="protein sequence ID" value="UYV97861.1"/>
    <property type="molecule type" value="Genomic_DNA"/>
</dbReference>
<feature type="compositionally biased region" description="Basic and acidic residues" evidence="1">
    <location>
        <begin position="224"/>
        <end position="234"/>
    </location>
</feature>
<name>A0AAX3EJ39_PAEUR</name>
<feature type="signal peptide" evidence="2">
    <location>
        <begin position="1"/>
        <end position="24"/>
    </location>
</feature>
<sequence length="241" mass="25036">MRINNVVKFTGVALAGLLALTACGSNESTTAAGSESSPSSSASASSSASPSASASESGDAGTSSGAYKAASWALPITDAGQKLGSIKGESFNVDIFQVATDVASKDSMFVDKETKENLLKKGDPVVYLNYVVTNTSSAEIPLSHSLVSPSAKYTDWKYLGGMPSDSSSDQFEKHGLTSRGTKLKEEAPFKLGPGESFNIAENFAYTAGKEAEVKATLTPQGADGKLDHDKKEQAETTITLK</sequence>
<dbReference type="Proteomes" id="UP001163293">
    <property type="component" value="Chromosome"/>
</dbReference>
<keyword evidence="4" id="KW-1185">Reference proteome</keyword>
<protein>
    <recommendedName>
        <fullName evidence="5">DUF4352 domain-containing protein</fullName>
    </recommendedName>
</protein>
<evidence type="ECO:0000256" key="2">
    <source>
        <dbReference type="SAM" id="SignalP"/>
    </source>
</evidence>
<proteinExistence type="predicted"/>
<feature type="chain" id="PRO_5043757770" description="DUF4352 domain-containing protein" evidence="2">
    <location>
        <begin position="25"/>
        <end position="241"/>
    </location>
</feature>
<dbReference type="PROSITE" id="PS51257">
    <property type="entry name" value="PROKAR_LIPOPROTEIN"/>
    <property type="match status" value="1"/>
</dbReference>
<organism evidence="3 4">
    <name type="scientific">Paenarthrobacter ureafaciens</name>
    <dbReference type="NCBI Taxonomy" id="37931"/>
    <lineage>
        <taxon>Bacteria</taxon>
        <taxon>Bacillati</taxon>
        <taxon>Actinomycetota</taxon>
        <taxon>Actinomycetes</taxon>
        <taxon>Micrococcales</taxon>
        <taxon>Micrococcaceae</taxon>
        <taxon>Paenarthrobacter</taxon>
    </lineage>
</organism>